<gene>
    <name evidence="1" type="ORF">DCCM_2828</name>
</gene>
<evidence type="ECO:0000313" key="2">
    <source>
        <dbReference type="Proteomes" id="UP000239549"/>
    </source>
</evidence>
<sequence length="47" mass="5211">MNYDLRLDGKVAIINGGAMGLGKGIANGPASFGLRRLKESWKDWNRY</sequence>
<evidence type="ECO:0000313" key="1">
    <source>
        <dbReference type="EMBL" id="GBF33722.1"/>
    </source>
</evidence>
<protein>
    <submittedName>
        <fullName evidence="1">Uncharacterized protein</fullName>
    </submittedName>
</protein>
<organism evidence="1 2">
    <name type="scientific">Desulfocucumis palustris</name>
    <dbReference type="NCBI Taxonomy" id="1898651"/>
    <lineage>
        <taxon>Bacteria</taxon>
        <taxon>Bacillati</taxon>
        <taxon>Bacillota</taxon>
        <taxon>Clostridia</taxon>
        <taxon>Eubacteriales</taxon>
        <taxon>Desulfocucumaceae</taxon>
        <taxon>Desulfocucumis</taxon>
    </lineage>
</organism>
<dbReference type="EMBL" id="BFAV01000119">
    <property type="protein sequence ID" value="GBF33722.1"/>
    <property type="molecule type" value="Genomic_DNA"/>
</dbReference>
<reference evidence="2" key="1">
    <citation type="submission" date="2018-02" db="EMBL/GenBank/DDBJ databases">
        <title>Genome sequence of Desulfocucumis palustris strain NAW-5.</title>
        <authorList>
            <person name="Watanabe M."/>
            <person name="Kojima H."/>
            <person name="Fukui M."/>
        </authorList>
    </citation>
    <scope>NUCLEOTIDE SEQUENCE [LARGE SCALE GENOMIC DNA]</scope>
    <source>
        <strain evidence="2">NAW-5</strain>
    </source>
</reference>
<dbReference type="AlphaFoldDB" id="A0A2L2XC92"/>
<name>A0A2L2XC92_9FIRM</name>
<keyword evidence="2" id="KW-1185">Reference proteome</keyword>
<proteinExistence type="predicted"/>
<dbReference type="Proteomes" id="UP000239549">
    <property type="component" value="Unassembled WGS sequence"/>
</dbReference>
<comment type="caution">
    <text evidence="1">The sequence shown here is derived from an EMBL/GenBank/DDBJ whole genome shotgun (WGS) entry which is preliminary data.</text>
</comment>
<dbReference type="RefSeq" id="WP_174705149.1">
    <property type="nucleotide sequence ID" value="NZ_BFAV01000119.1"/>
</dbReference>
<accession>A0A2L2XC92</accession>